<dbReference type="AlphaFoldDB" id="A0A7I7W9I1"/>
<evidence type="ECO:0000313" key="3">
    <source>
        <dbReference type="EMBL" id="ORA36149.1"/>
    </source>
</evidence>
<feature type="region of interest" description="Disordered" evidence="1">
    <location>
        <begin position="1"/>
        <end position="25"/>
    </location>
</feature>
<reference evidence="2" key="3">
    <citation type="submission" date="2020-02" db="EMBL/GenBank/DDBJ databases">
        <authorList>
            <person name="Matsumoto Y."/>
            <person name="Kinjo T."/>
            <person name="Motooka D."/>
            <person name="Nabeya D."/>
            <person name="Jung N."/>
            <person name="Uechi K."/>
            <person name="Horii T."/>
            <person name="Iida T."/>
            <person name="Fujita J."/>
            <person name="Nakamura S."/>
        </authorList>
    </citation>
    <scope>NUCLEOTIDE SEQUENCE</scope>
    <source>
        <strain evidence="2">JCM 12687</strain>
    </source>
</reference>
<dbReference type="Proteomes" id="UP000467379">
    <property type="component" value="Chromosome"/>
</dbReference>
<evidence type="ECO:0000313" key="4">
    <source>
        <dbReference type="Proteomes" id="UP000192441"/>
    </source>
</evidence>
<proteinExistence type="predicted"/>
<reference evidence="2 5" key="2">
    <citation type="journal article" date="2019" name="Emerg. Microbes Infect.">
        <title>Comprehensive subspecies identification of 175 nontuberculous mycobacteria species based on 7547 genomic profiles.</title>
        <authorList>
            <person name="Matsumoto Y."/>
            <person name="Kinjo T."/>
            <person name="Motooka D."/>
            <person name="Nabeya D."/>
            <person name="Jung N."/>
            <person name="Uechi K."/>
            <person name="Horii T."/>
            <person name="Iida T."/>
            <person name="Fujita J."/>
            <person name="Nakamura S."/>
        </authorList>
    </citation>
    <scope>NUCLEOTIDE SEQUENCE [LARGE SCALE GENOMIC DNA]</scope>
    <source>
        <strain evidence="2 5">JCM 12687</strain>
    </source>
</reference>
<evidence type="ECO:0000313" key="2">
    <source>
        <dbReference type="EMBL" id="BBZ14286.1"/>
    </source>
</evidence>
<dbReference type="EMBL" id="MVHM01000010">
    <property type="protein sequence ID" value="ORA36149.1"/>
    <property type="molecule type" value="Genomic_DNA"/>
</dbReference>
<feature type="compositionally biased region" description="Polar residues" evidence="1">
    <location>
        <begin position="1"/>
        <end position="14"/>
    </location>
</feature>
<keyword evidence="5" id="KW-1185">Reference proteome</keyword>
<accession>A0A7I7W9I1</accession>
<dbReference type="EMBL" id="AP022606">
    <property type="protein sequence ID" value="BBZ14286.1"/>
    <property type="molecule type" value="Genomic_DNA"/>
</dbReference>
<dbReference type="Proteomes" id="UP000192441">
    <property type="component" value="Unassembled WGS sequence"/>
</dbReference>
<protein>
    <submittedName>
        <fullName evidence="3">Uncharacterized protein</fullName>
    </submittedName>
</protein>
<dbReference type="RefSeq" id="WP_083132465.1">
    <property type="nucleotide sequence ID" value="NZ_AP022606.1"/>
</dbReference>
<name>A0A7I7W9I1_9MYCO</name>
<gene>
    <name evidence="3" type="ORF">BST20_16475</name>
    <name evidence="2" type="ORF">MBRA_44810</name>
</gene>
<reference evidence="3 4" key="1">
    <citation type="submission" date="2016-12" db="EMBL/GenBank/DDBJ databases">
        <title>The new phylogeny of genus Mycobacterium.</title>
        <authorList>
            <person name="Tortoli E."/>
            <person name="Trovato A."/>
            <person name="Cirillo D.M."/>
        </authorList>
    </citation>
    <scope>NUCLEOTIDE SEQUENCE [LARGE SCALE GENOMIC DNA]</scope>
    <source>
        <strain evidence="3 4">DSM 44624</strain>
    </source>
</reference>
<evidence type="ECO:0000256" key="1">
    <source>
        <dbReference type="SAM" id="MobiDB-lite"/>
    </source>
</evidence>
<sequence length="103" mass="10820">MTSPNVGATAQSVSDKLDGIGPSGPLSYREVDQLAPMAIFGLATSAPYPEAPKQTTTSVLDITTTLGKIHTATYQASDGNTYNEFDALMTILEWVLAQKKAAG</sequence>
<organism evidence="3 4">
    <name type="scientific">Mycobacterium branderi</name>
    <dbReference type="NCBI Taxonomy" id="43348"/>
    <lineage>
        <taxon>Bacteria</taxon>
        <taxon>Bacillati</taxon>
        <taxon>Actinomycetota</taxon>
        <taxon>Actinomycetes</taxon>
        <taxon>Mycobacteriales</taxon>
        <taxon>Mycobacteriaceae</taxon>
        <taxon>Mycobacterium</taxon>
    </lineage>
</organism>
<dbReference type="OrthoDB" id="4730314at2"/>
<evidence type="ECO:0000313" key="5">
    <source>
        <dbReference type="Proteomes" id="UP000467379"/>
    </source>
</evidence>